<comment type="caution">
    <text evidence="2">The sequence shown here is derived from an EMBL/GenBank/DDBJ whole genome shotgun (WGS) entry which is preliminary data.</text>
</comment>
<organism evidence="2 3">
    <name type="scientific">Artemisia annua</name>
    <name type="common">Sweet wormwood</name>
    <dbReference type="NCBI Taxonomy" id="35608"/>
    <lineage>
        <taxon>Eukaryota</taxon>
        <taxon>Viridiplantae</taxon>
        <taxon>Streptophyta</taxon>
        <taxon>Embryophyta</taxon>
        <taxon>Tracheophyta</taxon>
        <taxon>Spermatophyta</taxon>
        <taxon>Magnoliopsida</taxon>
        <taxon>eudicotyledons</taxon>
        <taxon>Gunneridae</taxon>
        <taxon>Pentapetalae</taxon>
        <taxon>asterids</taxon>
        <taxon>campanulids</taxon>
        <taxon>Asterales</taxon>
        <taxon>Asteraceae</taxon>
        <taxon>Asteroideae</taxon>
        <taxon>Anthemideae</taxon>
        <taxon>Artemisiinae</taxon>
        <taxon>Artemisia</taxon>
    </lineage>
</organism>
<dbReference type="Proteomes" id="UP000245207">
    <property type="component" value="Unassembled WGS sequence"/>
</dbReference>
<proteinExistence type="predicted"/>
<gene>
    <name evidence="2" type="ORF">CTI12_AA246060</name>
</gene>
<evidence type="ECO:0000313" key="2">
    <source>
        <dbReference type="EMBL" id="PWA75212.1"/>
    </source>
</evidence>
<dbReference type="AlphaFoldDB" id="A0A2U1NNY4"/>
<feature type="compositionally biased region" description="Polar residues" evidence="1">
    <location>
        <begin position="40"/>
        <end position="54"/>
    </location>
</feature>
<feature type="region of interest" description="Disordered" evidence="1">
    <location>
        <begin position="1"/>
        <end position="104"/>
    </location>
</feature>
<sequence length="104" mass="11221">MLTPPPGFEMNADSGGVRTRSGGRRDARGGGVISEAEIALTQSQPLPSQENPIQAANEGEIVQDEELHEEEPSPPRRSERIKQIIFNKPPAPGPGLREDDAIEV</sequence>
<protein>
    <submittedName>
        <fullName evidence="2">Uncharacterized protein</fullName>
    </submittedName>
</protein>
<accession>A0A2U1NNY4</accession>
<evidence type="ECO:0000256" key="1">
    <source>
        <dbReference type="SAM" id="MobiDB-lite"/>
    </source>
</evidence>
<dbReference type="EMBL" id="PKPP01002449">
    <property type="protein sequence ID" value="PWA75212.1"/>
    <property type="molecule type" value="Genomic_DNA"/>
</dbReference>
<evidence type="ECO:0000313" key="3">
    <source>
        <dbReference type="Proteomes" id="UP000245207"/>
    </source>
</evidence>
<feature type="compositionally biased region" description="Basic and acidic residues" evidence="1">
    <location>
        <begin position="70"/>
        <end position="82"/>
    </location>
</feature>
<name>A0A2U1NNY4_ARTAN</name>
<reference evidence="2 3" key="1">
    <citation type="journal article" date="2018" name="Mol. Plant">
        <title>The genome of Artemisia annua provides insight into the evolution of Asteraceae family and artemisinin biosynthesis.</title>
        <authorList>
            <person name="Shen Q."/>
            <person name="Zhang L."/>
            <person name="Liao Z."/>
            <person name="Wang S."/>
            <person name="Yan T."/>
            <person name="Shi P."/>
            <person name="Liu M."/>
            <person name="Fu X."/>
            <person name="Pan Q."/>
            <person name="Wang Y."/>
            <person name="Lv Z."/>
            <person name="Lu X."/>
            <person name="Zhang F."/>
            <person name="Jiang W."/>
            <person name="Ma Y."/>
            <person name="Chen M."/>
            <person name="Hao X."/>
            <person name="Li L."/>
            <person name="Tang Y."/>
            <person name="Lv G."/>
            <person name="Zhou Y."/>
            <person name="Sun X."/>
            <person name="Brodelius P.E."/>
            <person name="Rose J.K.C."/>
            <person name="Tang K."/>
        </authorList>
    </citation>
    <scope>NUCLEOTIDE SEQUENCE [LARGE SCALE GENOMIC DNA]</scope>
    <source>
        <strain evidence="3">cv. Huhao1</strain>
        <tissue evidence="2">Leaf</tissue>
    </source>
</reference>
<keyword evidence="3" id="KW-1185">Reference proteome</keyword>